<feature type="domain" description="SH3" evidence="13">
    <location>
        <begin position="253"/>
        <end position="312"/>
    </location>
</feature>
<dbReference type="GO" id="GO:0043130">
    <property type="term" value="F:ubiquitin binding"/>
    <property type="evidence" value="ECO:0007669"/>
    <property type="project" value="InterPro"/>
</dbReference>
<dbReference type="SUPFAM" id="SSF48464">
    <property type="entry name" value="ENTH/VHS domain"/>
    <property type="match status" value="1"/>
</dbReference>
<dbReference type="CDD" id="cd16978">
    <property type="entry name" value="VHS_HSE1"/>
    <property type="match status" value="1"/>
</dbReference>
<feature type="region of interest" description="Disordered" evidence="12">
    <location>
        <begin position="444"/>
        <end position="534"/>
    </location>
</feature>
<dbReference type="Gene3D" id="1.25.40.90">
    <property type="match status" value="1"/>
</dbReference>
<feature type="domain" description="VHS" evidence="14">
    <location>
        <begin position="15"/>
        <end position="144"/>
    </location>
</feature>
<evidence type="ECO:0000256" key="7">
    <source>
        <dbReference type="ARBA" id="ARBA00022448"/>
    </source>
</evidence>
<dbReference type="Gene3D" id="2.30.30.40">
    <property type="entry name" value="SH3 Domains"/>
    <property type="match status" value="1"/>
</dbReference>
<evidence type="ECO:0000256" key="9">
    <source>
        <dbReference type="ARBA" id="ARBA00022927"/>
    </source>
</evidence>
<evidence type="ECO:0000256" key="1">
    <source>
        <dbReference type="ARBA" id="ARBA00002654"/>
    </source>
</evidence>
<evidence type="ECO:0000256" key="4">
    <source>
        <dbReference type="ARBA" id="ARBA00017923"/>
    </source>
</evidence>
<dbReference type="Pfam" id="PF00018">
    <property type="entry name" value="SH3_1"/>
    <property type="match status" value="1"/>
</dbReference>
<evidence type="ECO:0000256" key="6">
    <source>
        <dbReference type="ARBA" id="ARBA00022443"/>
    </source>
</evidence>
<dbReference type="Pfam" id="PF03127">
    <property type="entry name" value="GAT"/>
    <property type="match status" value="1"/>
</dbReference>
<comment type="subcellular location">
    <subcellularLocation>
        <location evidence="2">Endosome membrane</location>
        <topology evidence="2">Peripheral membrane protein</topology>
        <orientation evidence="2">Cytoplasmic side</orientation>
    </subcellularLocation>
</comment>
<feature type="compositionally biased region" description="Low complexity" evidence="12">
    <location>
        <begin position="494"/>
        <end position="524"/>
    </location>
</feature>
<reference evidence="15 16" key="1">
    <citation type="submission" date="2018-03" db="EMBL/GenBank/DDBJ databases">
        <authorList>
            <person name="Guldener U."/>
        </authorList>
    </citation>
    <scope>NUCLEOTIDE SEQUENCE [LARGE SCALE GENOMIC DNA]</scope>
    <source>
        <strain evidence="15 16">NBRC100155</strain>
    </source>
</reference>
<dbReference type="PROSITE" id="PS50002">
    <property type="entry name" value="SH3"/>
    <property type="match status" value="1"/>
</dbReference>
<dbReference type="Pfam" id="PF00790">
    <property type="entry name" value="VHS"/>
    <property type="match status" value="1"/>
</dbReference>
<feature type="compositionally biased region" description="Low complexity" evidence="12">
    <location>
        <begin position="552"/>
        <end position="564"/>
    </location>
</feature>
<dbReference type="InterPro" id="IPR008942">
    <property type="entry name" value="ENTH_VHS"/>
</dbReference>
<dbReference type="EMBL" id="OOIN01000034">
    <property type="protein sequence ID" value="SPO30639.1"/>
    <property type="molecule type" value="Genomic_DNA"/>
</dbReference>
<dbReference type="Gene3D" id="1.20.5.1940">
    <property type="match status" value="1"/>
</dbReference>
<evidence type="ECO:0000256" key="3">
    <source>
        <dbReference type="ARBA" id="ARBA00009666"/>
    </source>
</evidence>
<feature type="region of interest" description="Disordered" evidence="12">
    <location>
        <begin position="547"/>
        <end position="610"/>
    </location>
</feature>
<dbReference type="AlphaFoldDB" id="A0A5C3EN40"/>
<evidence type="ECO:0000256" key="11">
    <source>
        <dbReference type="PROSITE-ProRule" id="PRU00192"/>
    </source>
</evidence>
<dbReference type="CDD" id="cd11805">
    <property type="entry name" value="SH3_GRB2_like_C"/>
    <property type="match status" value="1"/>
</dbReference>
<keyword evidence="16" id="KW-1185">Reference proteome</keyword>
<evidence type="ECO:0000313" key="16">
    <source>
        <dbReference type="Proteomes" id="UP000324022"/>
    </source>
</evidence>
<feature type="compositionally biased region" description="Gly residues" evidence="12">
    <location>
        <begin position="591"/>
        <end position="602"/>
    </location>
</feature>
<dbReference type="SMART" id="SM00326">
    <property type="entry name" value="SH3"/>
    <property type="match status" value="1"/>
</dbReference>
<feature type="region of interest" description="Disordered" evidence="12">
    <location>
        <begin position="192"/>
        <end position="227"/>
    </location>
</feature>
<dbReference type="PANTHER" id="PTHR45929:SF3">
    <property type="entry name" value="JAK PATHWAY SIGNAL TRANSDUCTION ADAPTOR MOLECULE"/>
    <property type="match status" value="1"/>
</dbReference>
<dbReference type="PRINTS" id="PR00452">
    <property type="entry name" value="SH3DOMAIN"/>
</dbReference>
<dbReference type="InterPro" id="IPR036028">
    <property type="entry name" value="SH3-like_dom_sf"/>
</dbReference>
<dbReference type="PROSITE" id="PS50179">
    <property type="entry name" value="VHS"/>
    <property type="match status" value="1"/>
</dbReference>
<feature type="compositionally biased region" description="Polar residues" evidence="12">
    <location>
        <begin position="472"/>
        <end position="484"/>
    </location>
</feature>
<sequence length="610" mass="66999">MFAAKNPFEDIVLKATSDELTSENWELNLEVCDKVSSGGESAARNCIGAIQKRLVHRNANVQLYALTLADAVAKNCGLTAHQEIASRSFTQTLARICLDRNTHATVKKRCYALVKEWAGEFDDESLGLMKETYESLKSQDAVAEEEHLAPKQPREPTSEQLRAEDEELRRALELSIQDQGGRSTWNNYNTTQQAEASGSSAPAASSSSYAQQQQQQPSQSSAPSTQQYAATSQTAAVGASVQPTAAAATTAPAVASRVRALYDFSPTEPGELAFSRGEIIRVLDSVYEHWWRGEVRGEAGIFPVNYVEVLPDPTPAELQREAEMEARIFSQAADIDRLLSKLRSLDPARDNLAEDEELQELYQKSLAMRPKIVKLIDRYSNKITELKAMNDKFVHARGSFDEMMEQSLSRYNPGGHSSQDYLRPRPELQHQASASSADYAQHSAYPNNAHGVYPGHASPSIARPQDNPYGYPSQQQQHGYSQPSGAAPVDSGYASSSHAAPLPQQQQQQQQHPQPSSQYPQMPHEQQYNTAPHDDEKRRLFERARAEGEAYQQQHFQSQPQQPSTSAGYGGGYPSQPPDVSGLHHQMGSMNIGGSGTSGSGGYSSHPVGH</sequence>
<feature type="region of interest" description="Disordered" evidence="12">
    <location>
        <begin position="137"/>
        <end position="165"/>
    </location>
</feature>
<dbReference type="SMART" id="SM00288">
    <property type="entry name" value="VHS"/>
    <property type="match status" value="1"/>
</dbReference>
<dbReference type="Proteomes" id="UP000324022">
    <property type="component" value="Unassembled WGS sequence"/>
</dbReference>
<dbReference type="InterPro" id="IPR002014">
    <property type="entry name" value="VHS_dom"/>
</dbReference>
<evidence type="ECO:0000256" key="12">
    <source>
        <dbReference type="SAM" id="MobiDB-lite"/>
    </source>
</evidence>
<accession>A0A5C3EN40</accession>
<dbReference type="GO" id="GO:0043328">
    <property type="term" value="P:protein transport to vacuole involved in ubiquitin-dependent protein catabolic process via the multivesicular body sorting pathway"/>
    <property type="evidence" value="ECO:0007669"/>
    <property type="project" value="TreeGrafter"/>
</dbReference>
<evidence type="ECO:0000259" key="13">
    <source>
        <dbReference type="PROSITE" id="PS50002"/>
    </source>
</evidence>
<comment type="function">
    <text evidence="1">Component of the ESCRT-0 complex which is the sorting receptor for ubiquitinated cargo proteins at the multivesicular body (MVB).</text>
</comment>
<keyword evidence="10" id="KW-0472">Membrane</keyword>
<dbReference type="InterPro" id="IPR001452">
    <property type="entry name" value="SH3_domain"/>
</dbReference>
<dbReference type="OrthoDB" id="10255964at2759"/>
<proteinExistence type="inferred from homology"/>
<keyword evidence="6 11" id="KW-0728">SH3 domain</keyword>
<dbReference type="PANTHER" id="PTHR45929">
    <property type="entry name" value="JAK PATHWAY SIGNAL TRANSDUCTION ADAPTOR MOLECULE"/>
    <property type="match status" value="1"/>
</dbReference>
<dbReference type="GO" id="GO:0010008">
    <property type="term" value="C:endosome membrane"/>
    <property type="evidence" value="ECO:0007669"/>
    <property type="project" value="UniProtKB-SubCell"/>
</dbReference>
<keyword evidence="7" id="KW-0813">Transport</keyword>
<name>A0A5C3EN40_9BASI</name>
<gene>
    <name evidence="15" type="ORF">UTRI_05256</name>
</gene>
<dbReference type="SUPFAM" id="SSF89009">
    <property type="entry name" value="GAT-like domain"/>
    <property type="match status" value="1"/>
</dbReference>
<feature type="compositionally biased region" description="Basic and acidic residues" evidence="12">
    <location>
        <begin position="144"/>
        <end position="165"/>
    </location>
</feature>
<evidence type="ECO:0000259" key="14">
    <source>
        <dbReference type="PROSITE" id="PS50179"/>
    </source>
</evidence>
<evidence type="ECO:0000256" key="5">
    <source>
        <dbReference type="ARBA" id="ARBA00018978"/>
    </source>
</evidence>
<dbReference type="InterPro" id="IPR004152">
    <property type="entry name" value="GAT_dom"/>
</dbReference>
<dbReference type="InterPro" id="IPR050670">
    <property type="entry name" value="STAM"/>
</dbReference>
<dbReference type="GO" id="GO:0035091">
    <property type="term" value="F:phosphatidylinositol binding"/>
    <property type="evidence" value="ECO:0007669"/>
    <property type="project" value="InterPro"/>
</dbReference>
<evidence type="ECO:0000256" key="10">
    <source>
        <dbReference type="ARBA" id="ARBA00023136"/>
    </source>
</evidence>
<protein>
    <recommendedName>
        <fullName evidence="4">Class E vacuolar protein-sorting machinery protein HSE1</fullName>
    </recommendedName>
    <alternativeName>
        <fullName evidence="5">Class E vacuolar protein-sorting machinery protein hse1</fullName>
    </alternativeName>
</protein>
<keyword evidence="8" id="KW-0967">Endosome</keyword>
<organism evidence="15 16">
    <name type="scientific">Ustilago trichophora</name>
    <dbReference type="NCBI Taxonomy" id="86804"/>
    <lineage>
        <taxon>Eukaryota</taxon>
        <taxon>Fungi</taxon>
        <taxon>Dikarya</taxon>
        <taxon>Basidiomycota</taxon>
        <taxon>Ustilaginomycotina</taxon>
        <taxon>Ustilaginomycetes</taxon>
        <taxon>Ustilaginales</taxon>
        <taxon>Ustilaginaceae</taxon>
        <taxon>Ustilago</taxon>
    </lineage>
</organism>
<evidence type="ECO:0000313" key="15">
    <source>
        <dbReference type="EMBL" id="SPO30639.1"/>
    </source>
</evidence>
<dbReference type="GO" id="GO:0033565">
    <property type="term" value="C:ESCRT-0 complex"/>
    <property type="evidence" value="ECO:0007669"/>
    <property type="project" value="TreeGrafter"/>
</dbReference>
<evidence type="ECO:0000256" key="2">
    <source>
        <dbReference type="ARBA" id="ARBA00004125"/>
    </source>
</evidence>
<evidence type="ECO:0000256" key="8">
    <source>
        <dbReference type="ARBA" id="ARBA00022753"/>
    </source>
</evidence>
<keyword evidence="9" id="KW-0653">Protein transport</keyword>
<dbReference type="SUPFAM" id="SSF50044">
    <property type="entry name" value="SH3-domain"/>
    <property type="match status" value="1"/>
</dbReference>
<comment type="similarity">
    <text evidence="3">Belongs to the STAM family.</text>
</comment>
<dbReference type="CDD" id="cd21386">
    <property type="entry name" value="GAT_Hse1"/>
    <property type="match status" value="1"/>
</dbReference>